<sequence>MTDDPEDVDPESVFEQTEVGSRITTQGRTVTGADVVNFAGVSGDFNHLHTDAERMADSGFGERIAHGAFVFSAMTGLLWQNRSVAEREAVVAFYGVDRLRFRAPTFVGDTIHVELEVTEKEPKDHPEGNGVLTYDAEVLNQDDTVVLSCQLRSLVV</sequence>
<dbReference type="InterPro" id="IPR002539">
    <property type="entry name" value="MaoC-like_dom"/>
</dbReference>
<dbReference type="InterPro" id="IPR052342">
    <property type="entry name" value="MCH/BMMD"/>
</dbReference>
<dbReference type="Pfam" id="PF01575">
    <property type="entry name" value="MaoC_dehydratas"/>
    <property type="match status" value="1"/>
</dbReference>
<evidence type="ECO:0000313" key="2">
    <source>
        <dbReference type="EMBL" id="MFD1512364.1"/>
    </source>
</evidence>
<evidence type="ECO:0000259" key="1">
    <source>
        <dbReference type="Pfam" id="PF01575"/>
    </source>
</evidence>
<evidence type="ECO:0000313" key="3">
    <source>
        <dbReference type="Proteomes" id="UP001597187"/>
    </source>
</evidence>
<comment type="caution">
    <text evidence="2">The sequence shown here is derived from an EMBL/GenBank/DDBJ whole genome shotgun (WGS) entry which is preliminary data.</text>
</comment>
<dbReference type="AlphaFoldDB" id="A0ABD6ART3"/>
<dbReference type="InterPro" id="IPR029069">
    <property type="entry name" value="HotDog_dom_sf"/>
</dbReference>
<dbReference type="Proteomes" id="UP001597187">
    <property type="component" value="Unassembled WGS sequence"/>
</dbReference>
<dbReference type="EMBL" id="JBHUDC010000002">
    <property type="protein sequence ID" value="MFD1512364.1"/>
    <property type="molecule type" value="Genomic_DNA"/>
</dbReference>
<keyword evidence="3" id="KW-1185">Reference proteome</keyword>
<feature type="domain" description="MaoC-like" evidence="1">
    <location>
        <begin position="18"/>
        <end position="130"/>
    </location>
</feature>
<proteinExistence type="predicted"/>
<organism evidence="2 3">
    <name type="scientific">Halomarina rubra</name>
    <dbReference type="NCBI Taxonomy" id="2071873"/>
    <lineage>
        <taxon>Archaea</taxon>
        <taxon>Methanobacteriati</taxon>
        <taxon>Methanobacteriota</taxon>
        <taxon>Stenosarchaea group</taxon>
        <taxon>Halobacteria</taxon>
        <taxon>Halobacteriales</taxon>
        <taxon>Natronomonadaceae</taxon>
        <taxon>Halomarina</taxon>
    </lineage>
</organism>
<dbReference type="RefSeq" id="WP_369694203.1">
    <property type="nucleotide sequence ID" value="NZ_JALXFV010000002.1"/>
</dbReference>
<accession>A0ABD6ART3</accession>
<dbReference type="Gene3D" id="3.10.129.10">
    <property type="entry name" value="Hotdog Thioesterase"/>
    <property type="match status" value="1"/>
</dbReference>
<dbReference type="PANTHER" id="PTHR43664">
    <property type="entry name" value="MONOAMINE OXIDASE-RELATED"/>
    <property type="match status" value="1"/>
</dbReference>
<name>A0ABD6ART3_9EURY</name>
<dbReference type="PANTHER" id="PTHR43664:SF1">
    <property type="entry name" value="BETA-METHYLMALYL-COA DEHYDRATASE"/>
    <property type="match status" value="1"/>
</dbReference>
<gene>
    <name evidence="2" type="ORF">ACFSBT_03605</name>
</gene>
<protein>
    <submittedName>
        <fullName evidence="2">MaoC/PaaZ C-terminal domain-containing protein</fullName>
    </submittedName>
</protein>
<reference evidence="2 3" key="1">
    <citation type="journal article" date="2019" name="Int. J. Syst. Evol. Microbiol.">
        <title>The Global Catalogue of Microorganisms (GCM) 10K type strain sequencing project: providing services to taxonomists for standard genome sequencing and annotation.</title>
        <authorList>
            <consortium name="The Broad Institute Genomics Platform"/>
            <consortium name="The Broad Institute Genome Sequencing Center for Infectious Disease"/>
            <person name="Wu L."/>
            <person name="Ma J."/>
        </authorList>
    </citation>
    <scope>NUCLEOTIDE SEQUENCE [LARGE SCALE GENOMIC DNA]</scope>
    <source>
        <strain evidence="2 3">CGMCC 1.12563</strain>
    </source>
</reference>
<dbReference type="SUPFAM" id="SSF54637">
    <property type="entry name" value="Thioesterase/thiol ester dehydrase-isomerase"/>
    <property type="match status" value="1"/>
</dbReference>